<dbReference type="PANTHER" id="PTHR24253">
    <property type="entry name" value="TRANSMEMBRANE PROTEASE SERINE"/>
    <property type="match status" value="1"/>
</dbReference>
<dbReference type="InterPro" id="IPR001314">
    <property type="entry name" value="Peptidase_S1A"/>
</dbReference>
<dbReference type="InterPro" id="IPR043504">
    <property type="entry name" value="Peptidase_S1_PA_chymotrypsin"/>
</dbReference>
<dbReference type="SMART" id="SM00020">
    <property type="entry name" value="Tryp_SPc"/>
    <property type="match status" value="1"/>
</dbReference>
<dbReference type="PROSITE" id="PS50240">
    <property type="entry name" value="TRYPSIN_DOM"/>
    <property type="match status" value="1"/>
</dbReference>
<dbReference type="FunFam" id="2.40.10.10:FF:000024">
    <property type="entry name" value="Serine protease 53"/>
    <property type="match status" value="1"/>
</dbReference>
<dbReference type="PROSITE" id="PS00135">
    <property type="entry name" value="TRYPSIN_SER"/>
    <property type="match status" value="1"/>
</dbReference>
<keyword evidence="1 7" id="KW-0645">Protease</keyword>
<dbReference type="AlphaFoldDB" id="A0A8C6CLY1"/>
<keyword evidence="5" id="KW-1015">Disulfide bond</keyword>
<evidence type="ECO:0000256" key="3">
    <source>
        <dbReference type="ARBA" id="ARBA00022801"/>
    </source>
</evidence>
<dbReference type="PANTHER" id="PTHR24253:SF144">
    <property type="entry name" value="CHYMOTRYPSIN-LIKE PROTEASE CTRL-1-RELATED"/>
    <property type="match status" value="1"/>
</dbReference>
<dbReference type="InterPro" id="IPR018114">
    <property type="entry name" value="TRYPSIN_HIS"/>
</dbReference>
<dbReference type="InterPro" id="IPR009003">
    <property type="entry name" value="Peptidase_S1_PA"/>
</dbReference>
<organism evidence="9 10">
    <name type="scientific">Moschus moschiferus</name>
    <name type="common">Siberian musk deer</name>
    <name type="synonym">Moschus sibiricus</name>
    <dbReference type="NCBI Taxonomy" id="68415"/>
    <lineage>
        <taxon>Eukaryota</taxon>
        <taxon>Metazoa</taxon>
        <taxon>Chordata</taxon>
        <taxon>Craniata</taxon>
        <taxon>Vertebrata</taxon>
        <taxon>Euteleostomi</taxon>
        <taxon>Mammalia</taxon>
        <taxon>Eutheria</taxon>
        <taxon>Laurasiatheria</taxon>
        <taxon>Artiodactyla</taxon>
        <taxon>Ruminantia</taxon>
        <taxon>Pecora</taxon>
        <taxon>Moschidae</taxon>
        <taxon>Moschus</taxon>
    </lineage>
</organism>
<feature type="domain" description="Peptidase S1" evidence="8">
    <location>
        <begin position="35"/>
        <end position="279"/>
    </location>
</feature>
<evidence type="ECO:0000256" key="7">
    <source>
        <dbReference type="RuleBase" id="RU363034"/>
    </source>
</evidence>
<dbReference type="SUPFAM" id="SSF50494">
    <property type="entry name" value="Trypsin-like serine proteases"/>
    <property type="match status" value="1"/>
</dbReference>
<dbReference type="CDD" id="cd00190">
    <property type="entry name" value="Tryp_SPc"/>
    <property type="match status" value="1"/>
</dbReference>
<dbReference type="Gene3D" id="2.40.10.10">
    <property type="entry name" value="Trypsin-like serine proteases"/>
    <property type="match status" value="2"/>
</dbReference>
<dbReference type="GO" id="GO:0004252">
    <property type="term" value="F:serine-type endopeptidase activity"/>
    <property type="evidence" value="ECO:0007669"/>
    <property type="project" value="InterPro"/>
</dbReference>
<keyword evidence="6" id="KW-0325">Glycoprotein</keyword>
<accession>A0A8C6CLY1</accession>
<reference evidence="9" key="2">
    <citation type="submission" date="2025-09" db="UniProtKB">
        <authorList>
            <consortium name="Ensembl"/>
        </authorList>
    </citation>
    <scope>IDENTIFICATION</scope>
</reference>
<dbReference type="GO" id="GO:0006508">
    <property type="term" value="P:proteolysis"/>
    <property type="evidence" value="ECO:0007669"/>
    <property type="project" value="UniProtKB-KW"/>
</dbReference>
<keyword evidence="4 7" id="KW-0720">Serine protease</keyword>
<evidence type="ECO:0000259" key="8">
    <source>
        <dbReference type="PROSITE" id="PS50240"/>
    </source>
</evidence>
<name>A0A8C6CLY1_MOSMO</name>
<protein>
    <recommendedName>
        <fullName evidence="8">Peptidase S1 domain-containing protein</fullName>
    </recommendedName>
</protein>
<reference evidence="9" key="1">
    <citation type="submission" date="2025-08" db="UniProtKB">
        <authorList>
            <consortium name="Ensembl"/>
        </authorList>
    </citation>
    <scope>IDENTIFICATION</scope>
</reference>
<dbReference type="PROSITE" id="PS00134">
    <property type="entry name" value="TRYPSIN_HIS"/>
    <property type="match status" value="1"/>
</dbReference>
<proteinExistence type="predicted"/>
<keyword evidence="3 7" id="KW-0378">Hydrolase</keyword>
<evidence type="ECO:0000313" key="9">
    <source>
        <dbReference type="Ensembl" id="ENSMMSP00000003346.1"/>
    </source>
</evidence>
<evidence type="ECO:0000256" key="5">
    <source>
        <dbReference type="ARBA" id="ARBA00023157"/>
    </source>
</evidence>
<evidence type="ECO:0000256" key="6">
    <source>
        <dbReference type="ARBA" id="ARBA00023180"/>
    </source>
</evidence>
<keyword evidence="2" id="KW-0732">Signal</keyword>
<dbReference type="InterPro" id="IPR001254">
    <property type="entry name" value="Trypsin_dom"/>
</dbReference>
<evidence type="ECO:0000256" key="1">
    <source>
        <dbReference type="ARBA" id="ARBA00022670"/>
    </source>
</evidence>
<dbReference type="Proteomes" id="UP000694544">
    <property type="component" value="Unplaced"/>
</dbReference>
<dbReference type="Ensembl" id="ENSMMST00000003650.1">
    <property type="protein sequence ID" value="ENSMMSP00000003346.1"/>
    <property type="gene ID" value="ENSMMSG00000002486.1"/>
</dbReference>
<dbReference type="GeneTree" id="ENSGT00940000158868"/>
<keyword evidence="10" id="KW-1185">Reference proteome</keyword>
<dbReference type="InterPro" id="IPR033116">
    <property type="entry name" value="TRYPSIN_SER"/>
</dbReference>
<evidence type="ECO:0000256" key="2">
    <source>
        <dbReference type="ARBA" id="ARBA00022729"/>
    </source>
</evidence>
<sequence>MLWLLLCLGRSLSGPLMAPYLAFPCPGSGHELVGIVGGCDVSARSYPWQVSLRVYNRTVGRWIHCCGGSLIHPQWVLTAAHCVKLKSLQASAIMVQVGQLRLYDHDKPTKVSKIVRHPDYNQILSAKGGADIALLRLEAPVSLSPHIRVVSLPPASLTVPERKMCWVTGWGRVTVHSPLPPPYHLQEVEVPVVGNQVCNQHYRKISNNTKPIKDDMLCAGSKGQDSCKGDSGGPLVCLWKCSWVQVGVVSWGHRCALPNFPGVYTRVTSYVSWIRQYVPLSPGP</sequence>
<dbReference type="PRINTS" id="PR00722">
    <property type="entry name" value="CHYMOTRYPSIN"/>
</dbReference>
<dbReference type="Pfam" id="PF00089">
    <property type="entry name" value="Trypsin"/>
    <property type="match status" value="1"/>
</dbReference>
<evidence type="ECO:0000256" key="4">
    <source>
        <dbReference type="ARBA" id="ARBA00022825"/>
    </source>
</evidence>
<evidence type="ECO:0000313" key="10">
    <source>
        <dbReference type="Proteomes" id="UP000694544"/>
    </source>
</evidence>